<feature type="transmembrane region" description="Helical" evidence="1">
    <location>
        <begin position="48"/>
        <end position="73"/>
    </location>
</feature>
<dbReference type="Pfam" id="PF11118">
    <property type="entry name" value="DUF2627"/>
    <property type="match status" value="1"/>
</dbReference>
<proteinExistence type="predicted"/>
<dbReference type="InterPro" id="IPR020138">
    <property type="entry name" value="Uncharacterised_YqzF"/>
</dbReference>
<dbReference type="Proteomes" id="UP001178662">
    <property type="component" value="Chromosome"/>
</dbReference>
<keyword evidence="1" id="KW-1133">Transmembrane helix</keyword>
<gene>
    <name evidence="2" type="ORF">P0Y55_06105</name>
</gene>
<evidence type="ECO:0000256" key="1">
    <source>
        <dbReference type="SAM" id="Phobius"/>
    </source>
</evidence>
<keyword evidence="3" id="KW-1185">Reference proteome</keyword>
<evidence type="ECO:0000313" key="2">
    <source>
        <dbReference type="EMBL" id="WEK56312.1"/>
    </source>
</evidence>
<dbReference type="AlphaFoldDB" id="A0AA95F134"/>
<sequence length="104" mass="12029">MKLTIQRLIAVLLLVIPGIGATYGFLLMKDAFFNYFAYSANSELKLDFEWGMFVLGAILFLCGIGFIGGWTFYRDRKRNYLSSRFRPKRTRPVTKSQTENKAEE</sequence>
<protein>
    <submittedName>
        <fullName evidence="2">DUF2627 domain-containing protein</fullName>
    </submittedName>
</protein>
<keyword evidence="1" id="KW-0472">Membrane</keyword>
<dbReference type="EMBL" id="CP119317">
    <property type="protein sequence ID" value="WEK56312.1"/>
    <property type="molecule type" value="Genomic_DNA"/>
</dbReference>
<organism evidence="2 3">
    <name type="scientific">Candidatus Cohnella colombiensis</name>
    <dbReference type="NCBI Taxonomy" id="3121368"/>
    <lineage>
        <taxon>Bacteria</taxon>
        <taxon>Bacillati</taxon>
        <taxon>Bacillota</taxon>
        <taxon>Bacilli</taxon>
        <taxon>Bacillales</taxon>
        <taxon>Paenibacillaceae</taxon>
        <taxon>Cohnella</taxon>
    </lineage>
</organism>
<name>A0AA95F134_9BACL</name>
<accession>A0AA95F134</accession>
<keyword evidence="1" id="KW-0812">Transmembrane</keyword>
<reference evidence="2" key="1">
    <citation type="submission" date="2023-03" db="EMBL/GenBank/DDBJ databases">
        <title>Andean soil-derived lignocellulolytic bacterial consortium as a source of novel taxa and putative plastic-active enzymes.</title>
        <authorList>
            <person name="Diaz-Garcia L."/>
            <person name="Chuvochina M."/>
            <person name="Feuerriegel G."/>
            <person name="Bunk B."/>
            <person name="Sproer C."/>
            <person name="Streit W.R."/>
            <person name="Rodriguez L.M."/>
            <person name="Overmann J."/>
            <person name="Jimenez D.J."/>
        </authorList>
    </citation>
    <scope>NUCLEOTIDE SEQUENCE</scope>
    <source>
        <strain evidence="2">MAG 2441</strain>
    </source>
</reference>
<evidence type="ECO:0000313" key="3">
    <source>
        <dbReference type="Proteomes" id="UP001178662"/>
    </source>
</evidence>
<feature type="transmembrane region" description="Helical" evidence="1">
    <location>
        <begin position="7"/>
        <end position="28"/>
    </location>
</feature>